<comment type="caution">
    <text evidence="2">The sequence shown here is derived from an EMBL/GenBank/DDBJ whole genome shotgun (WGS) entry which is preliminary data.</text>
</comment>
<dbReference type="AlphaFoldDB" id="A0A3M2I6R9"/>
<evidence type="ECO:0000313" key="2">
    <source>
        <dbReference type="EMBL" id="RMH94147.1"/>
    </source>
</evidence>
<organism evidence="2 3">
    <name type="scientific">Solilutibacter pythonis</name>
    <dbReference type="NCBI Taxonomy" id="2483112"/>
    <lineage>
        <taxon>Bacteria</taxon>
        <taxon>Pseudomonadati</taxon>
        <taxon>Pseudomonadota</taxon>
        <taxon>Gammaproteobacteria</taxon>
        <taxon>Lysobacterales</taxon>
        <taxon>Lysobacteraceae</taxon>
        <taxon>Solilutibacter</taxon>
    </lineage>
</organism>
<evidence type="ECO:0000313" key="3">
    <source>
        <dbReference type="Proteomes" id="UP000275012"/>
    </source>
</evidence>
<protein>
    <submittedName>
        <fullName evidence="2">Uncharacterized protein</fullName>
    </submittedName>
</protein>
<keyword evidence="3" id="KW-1185">Reference proteome</keyword>
<sequence>MPHEEMSDMPMPPPPPVPRQLREMLKDYPEHVERLQQTLNRIIEKPMRGTPPFERAIWLLEGCLETFVSEVRDELEAAEESGDVEVIARAKSKELLMGRARHQGIYALDDLSNYFHTYT</sequence>
<gene>
    <name evidence="1" type="ORF">EBB59_03000</name>
    <name evidence="2" type="ORF">EBB59_03005</name>
</gene>
<evidence type="ECO:0000313" key="1">
    <source>
        <dbReference type="EMBL" id="RMH94146.1"/>
    </source>
</evidence>
<dbReference type="EMBL" id="RFLY01000003">
    <property type="protein sequence ID" value="RMH94146.1"/>
    <property type="molecule type" value="Genomic_DNA"/>
</dbReference>
<accession>A0A3M2I6R9</accession>
<proteinExistence type="predicted"/>
<reference evidence="2 3" key="1">
    <citation type="submission" date="2018-10" db="EMBL/GenBank/DDBJ databases">
        <title>Proposal of Lysobacter pythonis sp. nov. isolated from royal pythons (Python regius).</title>
        <authorList>
            <person name="Hans-Juergen B."/>
            <person name="Huptas C."/>
            <person name="Sandra B."/>
            <person name="Igor L."/>
            <person name="Joachim S."/>
            <person name="Siegfried S."/>
            <person name="Mareike W."/>
            <person name="Peter K."/>
        </authorList>
    </citation>
    <scope>NUCLEOTIDE SEQUENCE [LARGE SCALE GENOMIC DNA]</scope>
    <source>
        <strain evidence="2 3">4284/11</strain>
    </source>
</reference>
<name>A0A3M2I6R9_9GAMM</name>
<dbReference type="Proteomes" id="UP000275012">
    <property type="component" value="Unassembled WGS sequence"/>
</dbReference>
<dbReference type="EMBL" id="RFLY01000003">
    <property type="protein sequence ID" value="RMH94147.1"/>
    <property type="molecule type" value="Genomic_DNA"/>
</dbReference>